<dbReference type="EMBL" id="FWXB01000034">
    <property type="protein sequence ID" value="SMC14648.1"/>
    <property type="molecule type" value="Genomic_DNA"/>
</dbReference>
<keyword evidence="3" id="KW-1185">Reference proteome</keyword>
<dbReference type="Gene3D" id="3.10.310.70">
    <property type="match status" value="1"/>
</dbReference>
<accession>A0A1X7BYG5</accession>
<dbReference type="InterPro" id="IPR032466">
    <property type="entry name" value="Metal_Hydrolase"/>
</dbReference>
<reference evidence="2 3" key="1">
    <citation type="submission" date="2017-03" db="EMBL/GenBank/DDBJ databases">
        <authorList>
            <person name="Afonso C.L."/>
            <person name="Miller P.J."/>
            <person name="Scott M.A."/>
            <person name="Spackman E."/>
            <person name="Goraichik I."/>
            <person name="Dimitrov K.M."/>
            <person name="Suarez D.L."/>
            <person name="Swayne D.E."/>
        </authorList>
    </citation>
    <scope>NUCLEOTIDE SEQUENCE [LARGE SCALE GENOMIC DNA]</scope>
    <source>
        <strain evidence="2 3">CECT 7745</strain>
    </source>
</reference>
<dbReference type="Proteomes" id="UP000193224">
    <property type="component" value="Unassembled WGS sequence"/>
</dbReference>
<dbReference type="SUPFAM" id="SSF51556">
    <property type="entry name" value="Metallo-dependent hydrolases"/>
    <property type="match status" value="1"/>
</dbReference>
<dbReference type="Gene3D" id="2.30.40.10">
    <property type="entry name" value="Urease, subunit C, domain 1"/>
    <property type="match status" value="1"/>
</dbReference>
<dbReference type="PANTHER" id="PTHR22642:SF2">
    <property type="entry name" value="PROTEIN LONG AFTER FAR-RED 3"/>
    <property type="match status" value="1"/>
</dbReference>
<dbReference type="GO" id="GO:0016810">
    <property type="term" value="F:hydrolase activity, acting on carbon-nitrogen (but not peptide) bonds"/>
    <property type="evidence" value="ECO:0007669"/>
    <property type="project" value="InterPro"/>
</dbReference>
<feature type="domain" description="Amidohydrolase 3" evidence="1">
    <location>
        <begin position="50"/>
        <end position="546"/>
    </location>
</feature>
<dbReference type="AlphaFoldDB" id="A0A1X7BYG5"/>
<organism evidence="2 3">
    <name type="scientific">Roseovarius aestuarii</name>
    <dbReference type="NCBI Taxonomy" id="475083"/>
    <lineage>
        <taxon>Bacteria</taxon>
        <taxon>Pseudomonadati</taxon>
        <taxon>Pseudomonadota</taxon>
        <taxon>Alphaproteobacteria</taxon>
        <taxon>Rhodobacterales</taxon>
        <taxon>Roseobacteraceae</taxon>
        <taxon>Roseovarius</taxon>
    </lineage>
</organism>
<dbReference type="RefSeq" id="WP_085802539.1">
    <property type="nucleotide sequence ID" value="NZ_FWXB01000034.1"/>
</dbReference>
<dbReference type="SUPFAM" id="SSF51338">
    <property type="entry name" value="Composite domain of metallo-dependent hydrolases"/>
    <property type="match status" value="1"/>
</dbReference>
<dbReference type="CDD" id="cd01300">
    <property type="entry name" value="YtcJ_like"/>
    <property type="match status" value="1"/>
</dbReference>
<dbReference type="OrthoDB" id="9811399at2"/>
<dbReference type="InterPro" id="IPR033932">
    <property type="entry name" value="YtcJ-like"/>
</dbReference>
<evidence type="ECO:0000259" key="1">
    <source>
        <dbReference type="Pfam" id="PF07969"/>
    </source>
</evidence>
<sequence>MSADLAILNAAIRTMDPASPTAEALAIANGKITAVGTSGFIRKLCDAETRVIDAQAATVLPGFVESHMHLFLGAFSQKVLQLADVTGTEQITSAIRDFTESNPDEPLLIVQGVAYGCLDDGADPTRYDLDAICTDRPLLLQSADFHNAWVNTAALEAADVLHGRDVGPGSAIVLDSDGVATGLLTEPPAVATVLTLGRHGGREGLGLKGAEPEGPVNAADRAADLALLCEGLAYCAAQGITTIINMDGNLYQADLLKEIEDAGDLICRVELPYHFTPGKPLENVEIAEKKRRDLTSDKLWCGRIKLFMDGVLDMETAYRVQDYPGKPGYKGEPLHKPERFVELATEFDRRGFQISVHAIGDGAVRTVLDGYEAARNANGARDSRHRVEHIELIDPSDLPRLTELGVVASVMPPHPPGCEFPLEPTATIIGVDDWPNAYLWRGLQQAGAPICFSSDWPIASLAPLTGITYVMNRTPFGDGLGDERLSFEDTLAAYTSGGAYAVLKDDQLGRIAAGYRADIVMFDRELTATNTEQTQVVLTICDGTITHEISA</sequence>
<dbReference type="PANTHER" id="PTHR22642">
    <property type="entry name" value="IMIDAZOLONEPROPIONASE"/>
    <property type="match status" value="1"/>
</dbReference>
<dbReference type="Pfam" id="PF07969">
    <property type="entry name" value="Amidohydro_3"/>
    <property type="match status" value="1"/>
</dbReference>
<name>A0A1X7BYG5_9RHOB</name>
<dbReference type="InterPro" id="IPR013108">
    <property type="entry name" value="Amidohydro_3"/>
</dbReference>
<keyword evidence="2" id="KW-0378">Hydrolase</keyword>
<evidence type="ECO:0000313" key="3">
    <source>
        <dbReference type="Proteomes" id="UP000193224"/>
    </source>
</evidence>
<evidence type="ECO:0000313" key="2">
    <source>
        <dbReference type="EMBL" id="SMC14648.1"/>
    </source>
</evidence>
<dbReference type="InterPro" id="IPR011059">
    <property type="entry name" value="Metal-dep_hydrolase_composite"/>
</dbReference>
<protein>
    <submittedName>
        <fullName evidence="2">N-substituted formamide deformylase</fullName>
        <ecNumber evidence="2">3.5.1.91</ecNumber>
    </submittedName>
</protein>
<dbReference type="EC" id="3.5.1.91" evidence="2"/>
<proteinExistence type="predicted"/>
<gene>
    <name evidence="2" type="primary">nfdA_4</name>
    <name evidence="2" type="ORF">ROA7745_04517</name>
</gene>
<dbReference type="Gene3D" id="3.20.20.140">
    <property type="entry name" value="Metal-dependent hydrolases"/>
    <property type="match status" value="1"/>
</dbReference>